<dbReference type="AlphaFoldDB" id="V5F9Q2"/>
<dbReference type="HOGENOM" id="CLU_855283_0_0_1"/>
<comment type="caution">
    <text evidence="2">The sequence shown here is derived from an EMBL/GenBank/DDBJ whole genome shotgun (WGS) entry which is preliminary data.</text>
</comment>
<evidence type="ECO:0000256" key="1">
    <source>
        <dbReference type="SAM" id="MobiDB-lite"/>
    </source>
</evidence>
<proteinExistence type="predicted"/>
<name>V5F9Q2_BYSSN</name>
<feature type="compositionally biased region" description="Acidic residues" evidence="1">
    <location>
        <begin position="69"/>
        <end position="83"/>
    </location>
</feature>
<dbReference type="Proteomes" id="UP000018001">
    <property type="component" value="Unassembled WGS sequence"/>
</dbReference>
<protein>
    <submittedName>
        <fullName evidence="2">Uncharacterized protein</fullName>
    </submittedName>
</protein>
<dbReference type="EMBL" id="BAUL01000041">
    <property type="protein sequence ID" value="GAD92919.1"/>
    <property type="molecule type" value="Genomic_DNA"/>
</dbReference>
<feature type="compositionally biased region" description="Acidic residues" evidence="1">
    <location>
        <begin position="50"/>
        <end position="61"/>
    </location>
</feature>
<sequence>MKVVDANNYNTFHTYRIPKSYRDWLSYNEWPDSDSDEQSADSMSLTDGQSDLDGDDDDDEQNGCSCCDSDSEKDGEEESDEYSSEYPETTRMDVEPDTEYVHDHEINEHHIDELRSQALMALDTKMLLSLGPIQAKIANLTGHDLVCFFSKAAGLWGNVQSHQEKSYMMKYMGLAFCLCVALENQESAPYATVLRESCWWGRESSVVTTMRCILPADNKYTMARRMSTFQIRDDEIAVSWAWRLRQMVAYPHRIIKAMYSLQQANEPKLKELLIRRLEKMSTEEIRSLLFPWILELSREDSGHLGQEALDLYVGKSSREEEEGMY</sequence>
<dbReference type="InParanoid" id="V5F9Q2"/>
<feature type="region of interest" description="Disordered" evidence="1">
    <location>
        <begin position="29"/>
        <end position="93"/>
    </location>
</feature>
<evidence type="ECO:0000313" key="3">
    <source>
        <dbReference type="Proteomes" id="UP000018001"/>
    </source>
</evidence>
<evidence type="ECO:0000313" key="2">
    <source>
        <dbReference type="EMBL" id="GAD92919.1"/>
    </source>
</evidence>
<gene>
    <name evidence="2" type="ORF">PVAR5_1516</name>
</gene>
<organism evidence="2 3">
    <name type="scientific">Byssochlamys spectabilis (strain No. 5 / NBRC 109023)</name>
    <name type="common">Paecilomyces variotii</name>
    <dbReference type="NCBI Taxonomy" id="1356009"/>
    <lineage>
        <taxon>Eukaryota</taxon>
        <taxon>Fungi</taxon>
        <taxon>Dikarya</taxon>
        <taxon>Ascomycota</taxon>
        <taxon>Pezizomycotina</taxon>
        <taxon>Eurotiomycetes</taxon>
        <taxon>Eurotiomycetidae</taxon>
        <taxon>Eurotiales</taxon>
        <taxon>Thermoascaceae</taxon>
        <taxon>Paecilomyces</taxon>
    </lineage>
</organism>
<accession>V5F9Q2</accession>
<reference evidence="3" key="1">
    <citation type="journal article" date="2014" name="Genome Announc.">
        <title>Draft genome sequence of the formaldehyde-resistant fungus Byssochlamys spectabilis No. 5 (anamorph Paecilomyces variotii No. 5) (NBRC109023).</title>
        <authorList>
            <person name="Oka T."/>
            <person name="Ekino K."/>
            <person name="Fukuda K."/>
            <person name="Nomura Y."/>
        </authorList>
    </citation>
    <scope>NUCLEOTIDE SEQUENCE [LARGE SCALE GENOMIC DNA]</scope>
    <source>
        <strain evidence="3">No. 5 / NBRC 109023</strain>
    </source>
</reference>
<keyword evidence="3" id="KW-1185">Reference proteome</keyword>